<proteinExistence type="predicted"/>
<keyword evidence="2" id="KW-1185">Reference proteome</keyword>
<dbReference type="Proteomes" id="UP000616201">
    <property type="component" value="Unassembled WGS sequence"/>
</dbReference>
<evidence type="ECO:0000313" key="2">
    <source>
        <dbReference type="Proteomes" id="UP000616201"/>
    </source>
</evidence>
<dbReference type="RefSeq" id="WP_196935141.1">
    <property type="nucleotide sequence ID" value="NZ_MU158698.1"/>
</dbReference>
<reference evidence="1" key="1">
    <citation type="submission" date="2018-02" db="EMBL/GenBank/DDBJ databases">
        <authorList>
            <person name="Vasarhelyi B.M."/>
            <person name="Deshmukh S."/>
            <person name="Balint B."/>
            <person name="Kukolya J."/>
        </authorList>
    </citation>
    <scope>NUCLEOTIDE SEQUENCE</scope>
    <source>
        <strain evidence="1">KB22</strain>
    </source>
</reference>
<evidence type="ECO:0000313" key="1">
    <source>
        <dbReference type="EMBL" id="MBE8715551.1"/>
    </source>
</evidence>
<accession>A0A928V237</accession>
<dbReference type="EMBL" id="PRDK01000010">
    <property type="protein sequence ID" value="MBE8715551.1"/>
    <property type="molecule type" value="Genomic_DNA"/>
</dbReference>
<gene>
    <name evidence="1" type="ORF">C4F49_17935</name>
</gene>
<comment type="caution">
    <text evidence="1">The sequence shown here is derived from an EMBL/GenBank/DDBJ whole genome shotgun (WGS) entry which is preliminary data.</text>
</comment>
<sequence>MESITIYPENENQKALIKSMLEEMNVPYEISKADEGVLLSEKEFYAKLDHSILQAEQGEVISLSEDKQKEFLGL</sequence>
<name>A0A928V237_9SPHI</name>
<organism evidence="1 2">
    <name type="scientific">Sphingobacterium hungaricum</name>
    <dbReference type="NCBI Taxonomy" id="2082723"/>
    <lineage>
        <taxon>Bacteria</taxon>
        <taxon>Pseudomonadati</taxon>
        <taxon>Bacteroidota</taxon>
        <taxon>Sphingobacteriia</taxon>
        <taxon>Sphingobacteriales</taxon>
        <taxon>Sphingobacteriaceae</taxon>
        <taxon>Sphingobacterium</taxon>
    </lineage>
</organism>
<dbReference type="AlphaFoldDB" id="A0A928V237"/>
<protein>
    <submittedName>
        <fullName evidence="1">Uncharacterized protein</fullName>
    </submittedName>
</protein>